<dbReference type="AlphaFoldDB" id="A0A317Q7D0"/>
<dbReference type="EMBL" id="QGTT01000012">
    <property type="protein sequence ID" value="PWW11208.1"/>
    <property type="molecule type" value="Genomic_DNA"/>
</dbReference>
<name>A0A317Q7D0_9GAMM</name>
<dbReference type="Proteomes" id="UP000246964">
    <property type="component" value="Unassembled WGS sequence"/>
</dbReference>
<dbReference type="Pfam" id="PF19570">
    <property type="entry name" value="DUF6088"/>
    <property type="match status" value="1"/>
</dbReference>
<protein>
    <recommendedName>
        <fullName evidence="3">Transcriptional regulator, AbiEi antitoxin, Type IV TA system</fullName>
    </recommendedName>
</protein>
<evidence type="ECO:0000313" key="1">
    <source>
        <dbReference type="EMBL" id="PWW11208.1"/>
    </source>
</evidence>
<sequence>MQAIESKVINRVYGKGRGWSFSRIDFSDLGSSDAIDKSLSRLAKKGQIRRVTRGLYDYPKYSQFLNKALSPDIDQIAQAIARKFGWTIQVSGNSALNILGLSTQVTSRFIYYTDGRSTQYEIGSQVLEFKKVPIKDIGVKYDASALIVQAIKTLEQGNLSDNMRSAIREHFAPSEHSKILKDTRYVTSWVYEEIKRIFKDE</sequence>
<evidence type="ECO:0008006" key="3">
    <source>
        <dbReference type="Google" id="ProtNLM"/>
    </source>
</evidence>
<dbReference type="InterPro" id="IPR045738">
    <property type="entry name" value="DUF6088"/>
</dbReference>
<dbReference type="RefSeq" id="WP_110076343.1">
    <property type="nucleotide sequence ID" value="NZ_QGTT01000012.1"/>
</dbReference>
<evidence type="ECO:0000313" key="2">
    <source>
        <dbReference type="Proteomes" id="UP000246964"/>
    </source>
</evidence>
<gene>
    <name evidence="1" type="ORF">DET45_11268</name>
</gene>
<dbReference type="OrthoDB" id="573467at2"/>
<proteinExistence type="predicted"/>
<reference evidence="1 2" key="1">
    <citation type="submission" date="2018-05" db="EMBL/GenBank/DDBJ databases">
        <title>Freshwater and sediment microbial communities from various areas in North America, analyzing microbe dynamics in response to fracking.</title>
        <authorList>
            <person name="Lamendella R."/>
        </authorList>
    </citation>
    <scope>NUCLEOTIDE SEQUENCE [LARGE SCALE GENOMIC DNA]</scope>
    <source>
        <strain evidence="1 2">125B1</strain>
    </source>
</reference>
<keyword evidence="2" id="KW-1185">Reference proteome</keyword>
<organism evidence="1 2">
    <name type="scientific">Pseudidiomarina maritima</name>
    <dbReference type="NCBI Taxonomy" id="519453"/>
    <lineage>
        <taxon>Bacteria</taxon>
        <taxon>Pseudomonadati</taxon>
        <taxon>Pseudomonadota</taxon>
        <taxon>Gammaproteobacteria</taxon>
        <taxon>Alteromonadales</taxon>
        <taxon>Idiomarinaceae</taxon>
        <taxon>Pseudidiomarina</taxon>
    </lineage>
</organism>
<accession>A0A317Q7D0</accession>
<comment type="caution">
    <text evidence="1">The sequence shown here is derived from an EMBL/GenBank/DDBJ whole genome shotgun (WGS) entry which is preliminary data.</text>
</comment>